<dbReference type="EMBL" id="BPLR01019391">
    <property type="protein sequence ID" value="GIX67325.1"/>
    <property type="molecule type" value="Genomic_DNA"/>
</dbReference>
<dbReference type="Proteomes" id="UP001054945">
    <property type="component" value="Unassembled WGS sequence"/>
</dbReference>
<dbReference type="AlphaFoldDB" id="A0AAV4M654"/>
<comment type="caution">
    <text evidence="1">The sequence shown here is derived from an EMBL/GenBank/DDBJ whole genome shotgun (WGS) entry which is preliminary data.</text>
</comment>
<sequence>MTWNLFSHDVQTLSLRLPAWGFSASPPALRCQANLVCLPPNKGWGMSLTKWPAPVPGASCGHVPSPRQPLIPDHLS</sequence>
<organism evidence="1 2">
    <name type="scientific">Caerostris extrusa</name>
    <name type="common">Bark spider</name>
    <name type="synonym">Caerostris bankana</name>
    <dbReference type="NCBI Taxonomy" id="172846"/>
    <lineage>
        <taxon>Eukaryota</taxon>
        <taxon>Metazoa</taxon>
        <taxon>Ecdysozoa</taxon>
        <taxon>Arthropoda</taxon>
        <taxon>Chelicerata</taxon>
        <taxon>Arachnida</taxon>
        <taxon>Araneae</taxon>
        <taxon>Araneomorphae</taxon>
        <taxon>Entelegynae</taxon>
        <taxon>Araneoidea</taxon>
        <taxon>Araneidae</taxon>
        <taxon>Caerostris</taxon>
    </lineage>
</organism>
<name>A0AAV4M654_CAEEX</name>
<protein>
    <submittedName>
        <fullName evidence="1">Uncharacterized protein</fullName>
    </submittedName>
</protein>
<accession>A0AAV4M654</accession>
<gene>
    <name evidence="1" type="ORF">CEXT_293991</name>
</gene>
<proteinExistence type="predicted"/>
<reference evidence="1 2" key="1">
    <citation type="submission" date="2021-06" db="EMBL/GenBank/DDBJ databases">
        <title>Caerostris extrusa draft genome.</title>
        <authorList>
            <person name="Kono N."/>
            <person name="Arakawa K."/>
        </authorList>
    </citation>
    <scope>NUCLEOTIDE SEQUENCE [LARGE SCALE GENOMIC DNA]</scope>
</reference>
<keyword evidence="2" id="KW-1185">Reference proteome</keyword>
<evidence type="ECO:0000313" key="2">
    <source>
        <dbReference type="Proteomes" id="UP001054945"/>
    </source>
</evidence>
<evidence type="ECO:0000313" key="1">
    <source>
        <dbReference type="EMBL" id="GIX67325.1"/>
    </source>
</evidence>